<evidence type="ECO:0000256" key="2">
    <source>
        <dbReference type="ARBA" id="ARBA00009477"/>
    </source>
</evidence>
<dbReference type="GO" id="GO:1990281">
    <property type="term" value="C:efflux pump complex"/>
    <property type="evidence" value="ECO:0007669"/>
    <property type="project" value="TreeGrafter"/>
</dbReference>
<name>A0A3D8YAW5_9BACT</name>
<evidence type="ECO:0000313" key="8">
    <source>
        <dbReference type="Proteomes" id="UP000256373"/>
    </source>
</evidence>
<dbReference type="SUPFAM" id="SSF111369">
    <property type="entry name" value="HlyD-like secretion proteins"/>
    <property type="match status" value="1"/>
</dbReference>
<organism evidence="7 8">
    <name type="scientific">Dyadobacter luteus</name>
    <dbReference type="NCBI Taxonomy" id="2259619"/>
    <lineage>
        <taxon>Bacteria</taxon>
        <taxon>Pseudomonadati</taxon>
        <taxon>Bacteroidota</taxon>
        <taxon>Cytophagia</taxon>
        <taxon>Cytophagales</taxon>
        <taxon>Spirosomataceae</taxon>
        <taxon>Dyadobacter</taxon>
    </lineage>
</organism>
<dbReference type="OrthoDB" id="9806939at2"/>
<dbReference type="Pfam" id="PF25917">
    <property type="entry name" value="BSH_RND"/>
    <property type="match status" value="1"/>
</dbReference>
<evidence type="ECO:0000259" key="4">
    <source>
        <dbReference type="Pfam" id="PF25917"/>
    </source>
</evidence>
<feature type="domain" description="CusB-like beta-barrel" evidence="5">
    <location>
        <begin position="193"/>
        <end position="267"/>
    </location>
</feature>
<evidence type="ECO:0000256" key="3">
    <source>
        <dbReference type="ARBA" id="ARBA00022448"/>
    </source>
</evidence>
<comment type="similarity">
    <text evidence="2">Belongs to the membrane fusion protein (MFP) (TC 8.A.1) family.</text>
</comment>
<dbReference type="NCBIfam" id="TIGR01730">
    <property type="entry name" value="RND_mfp"/>
    <property type="match status" value="1"/>
</dbReference>
<dbReference type="Gene3D" id="2.40.30.170">
    <property type="match status" value="1"/>
</dbReference>
<dbReference type="InterPro" id="IPR058627">
    <property type="entry name" value="MdtA-like_C"/>
</dbReference>
<dbReference type="Proteomes" id="UP000256373">
    <property type="component" value="Unassembled WGS sequence"/>
</dbReference>
<keyword evidence="8" id="KW-1185">Reference proteome</keyword>
<reference evidence="7 8" key="1">
    <citation type="submission" date="2018-07" db="EMBL/GenBank/DDBJ databases">
        <title>Dyadobacter roseus sp. nov., isolated from rose rhizosphere soil.</title>
        <authorList>
            <person name="Chen L."/>
        </authorList>
    </citation>
    <scope>NUCLEOTIDE SEQUENCE [LARGE SCALE GENOMIC DNA]</scope>
    <source>
        <strain evidence="7 8">RS19</strain>
    </source>
</reference>
<evidence type="ECO:0000259" key="5">
    <source>
        <dbReference type="Pfam" id="PF25954"/>
    </source>
</evidence>
<dbReference type="InterPro" id="IPR058625">
    <property type="entry name" value="MdtA-like_BSH"/>
</dbReference>
<dbReference type="InterPro" id="IPR058792">
    <property type="entry name" value="Beta-barrel_RND_2"/>
</dbReference>
<evidence type="ECO:0000256" key="1">
    <source>
        <dbReference type="ARBA" id="ARBA00004196"/>
    </source>
</evidence>
<dbReference type="RefSeq" id="WP_115831421.1">
    <property type="nucleotide sequence ID" value="NZ_QNUL01000009.1"/>
</dbReference>
<dbReference type="PANTHER" id="PTHR30469">
    <property type="entry name" value="MULTIDRUG RESISTANCE PROTEIN MDTA"/>
    <property type="match status" value="1"/>
</dbReference>
<dbReference type="Gene3D" id="2.40.50.100">
    <property type="match status" value="1"/>
</dbReference>
<dbReference type="Pfam" id="PF25967">
    <property type="entry name" value="RND-MFP_C"/>
    <property type="match status" value="1"/>
</dbReference>
<dbReference type="Pfam" id="PF25954">
    <property type="entry name" value="Beta-barrel_RND_2"/>
    <property type="match status" value="1"/>
</dbReference>
<dbReference type="PROSITE" id="PS51257">
    <property type="entry name" value="PROKAR_LIPOPROTEIN"/>
    <property type="match status" value="1"/>
</dbReference>
<proteinExistence type="inferred from homology"/>
<accession>A0A3D8YAW5</accession>
<comment type="caution">
    <text evidence="7">The sequence shown here is derived from an EMBL/GenBank/DDBJ whole genome shotgun (WGS) entry which is preliminary data.</text>
</comment>
<dbReference type="AlphaFoldDB" id="A0A3D8YAW5"/>
<feature type="domain" description="Multidrug resistance protein MdtA-like C-terminal permuted SH3" evidence="6">
    <location>
        <begin position="272"/>
        <end position="331"/>
    </location>
</feature>
<dbReference type="InterPro" id="IPR006143">
    <property type="entry name" value="RND_pump_MFP"/>
</dbReference>
<dbReference type="EMBL" id="QNUL01000009">
    <property type="protein sequence ID" value="REA60899.1"/>
    <property type="molecule type" value="Genomic_DNA"/>
</dbReference>
<dbReference type="GO" id="GO:0015562">
    <property type="term" value="F:efflux transmembrane transporter activity"/>
    <property type="evidence" value="ECO:0007669"/>
    <property type="project" value="TreeGrafter"/>
</dbReference>
<sequence length="343" mass="36062">MNITLKRSALPLLVGGVLIACGQKQEEKPKDTSPVKVTVQQINSGSEAEQLRYSGTIEAENQVQLGFAVPGTVASVLVNEGQMVSAGQLLAVLDPTEYDNALLIASAGLEQAEDMYTRLNGLYEKGSLPAKDFIDIKSKLAQAKANRNLSLKRVKDTKLYASMSGIITSKNIEKGAMAAPGAPAFTIINTSKVYARVSVPESEIGKISKGQTANVSIATIGQQLTGKIAIINPMADAATKSYSVKIQLLNGQGKILPGMIADAEIATGQSVDAITVPTKAVIRDADDITYVYVANGDNKVTRKRITASGLKGDDVVISDGLQSGDRVVVTGQTKLKDGATVSL</sequence>
<dbReference type="Gene3D" id="1.10.287.470">
    <property type="entry name" value="Helix hairpin bin"/>
    <property type="match status" value="1"/>
</dbReference>
<dbReference type="Gene3D" id="2.40.420.20">
    <property type="match status" value="1"/>
</dbReference>
<comment type="subcellular location">
    <subcellularLocation>
        <location evidence="1">Cell envelope</location>
    </subcellularLocation>
</comment>
<evidence type="ECO:0000259" key="6">
    <source>
        <dbReference type="Pfam" id="PF25967"/>
    </source>
</evidence>
<feature type="domain" description="Multidrug resistance protein MdtA-like barrel-sandwich hybrid" evidence="4">
    <location>
        <begin position="61"/>
        <end position="188"/>
    </location>
</feature>
<gene>
    <name evidence="7" type="ORF">DSL64_13440</name>
</gene>
<protein>
    <submittedName>
        <fullName evidence="7">Efflux RND transporter periplasmic adaptor subunit</fullName>
    </submittedName>
</protein>
<evidence type="ECO:0000313" key="7">
    <source>
        <dbReference type="EMBL" id="REA60899.1"/>
    </source>
</evidence>
<keyword evidence="3" id="KW-0813">Transport</keyword>